<proteinExistence type="predicted"/>
<dbReference type="WBParaSite" id="EEL_0000993901-mRNA-1">
    <property type="protein sequence ID" value="EEL_0000993901-mRNA-1"/>
    <property type="gene ID" value="EEL_0000993901"/>
</dbReference>
<evidence type="ECO:0000313" key="1">
    <source>
        <dbReference type="Proteomes" id="UP000050640"/>
    </source>
</evidence>
<organism evidence="1 2">
    <name type="scientific">Elaeophora elaphi</name>
    <dbReference type="NCBI Taxonomy" id="1147741"/>
    <lineage>
        <taxon>Eukaryota</taxon>
        <taxon>Metazoa</taxon>
        <taxon>Ecdysozoa</taxon>
        <taxon>Nematoda</taxon>
        <taxon>Chromadorea</taxon>
        <taxon>Rhabditida</taxon>
        <taxon>Spirurina</taxon>
        <taxon>Spiruromorpha</taxon>
        <taxon>Filarioidea</taxon>
        <taxon>Onchocercidae</taxon>
        <taxon>Elaeophora</taxon>
    </lineage>
</organism>
<reference evidence="2" key="1">
    <citation type="submission" date="2017-02" db="UniProtKB">
        <authorList>
            <consortium name="WormBaseParasite"/>
        </authorList>
    </citation>
    <scope>IDENTIFICATION</scope>
</reference>
<keyword evidence="1" id="KW-1185">Reference proteome</keyword>
<dbReference type="STRING" id="1147741.A0A0R3S570"/>
<evidence type="ECO:0000313" key="2">
    <source>
        <dbReference type="WBParaSite" id="EEL_0000993901-mRNA-1"/>
    </source>
</evidence>
<name>A0A0R3S570_9BILA</name>
<protein>
    <submittedName>
        <fullName evidence="2">Uncharacterized protein</fullName>
    </submittedName>
</protein>
<sequence length="66" mass="7206">MSVLIGEKVDAGKSVANSNDDAIGEMQHELMEWHPTSGLLALTTYRANVGSEINFFTHQVSKTLSK</sequence>
<dbReference type="AlphaFoldDB" id="A0A0R3S570"/>
<accession>A0A0R3S570</accession>
<dbReference type="Proteomes" id="UP000050640">
    <property type="component" value="Unplaced"/>
</dbReference>